<dbReference type="InParanoid" id="L8G6P4"/>
<accession>L8G6P4</accession>
<protein>
    <submittedName>
        <fullName evidence="1">Uncharacterized protein</fullName>
    </submittedName>
</protein>
<organism evidence="1 2">
    <name type="scientific">Pseudogymnoascus destructans (strain ATCC MYA-4855 / 20631-21)</name>
    <name type="common">Bat white-nose syndrome fungus</name>
    <name type="synonym">Geomyces destructans</name>
    <dbReference type="NCBI Taxonomy" id="658429"/>
    <lineage>
        <taxon>Eukaryota</taxon>
        <taxon>Fungi</taxon>
        <taxon>Dikarya</taxon>
        <taxon>Ascomycota</taxon>
        <taxon>Pezizomycotina</taxon>
        <taxon>Leotiomycetes</taxon>
        <taxon>Thelebolales</taxon>
        <taxon>Thelebolaceae</taxon>
        <taxon>Pseudogymnoascus</taxon>
    </lineage>
</organism>
<sequence>MSTGRYPLQDIHNLNERIPFKSKESKMPVPTPSGALTVAFRVLCLRCLQAKARGIQSHDCIWSSTSSKCGYCTAQHSPCVPLPWFLGEEFATLLAAEEATPLIPAEVVAAATEANRVALLAAQSVPKFRSEAERDLYEEARTTRAALELGLAVTNSVVAAPSSDGTGERSCSLGGVGGCCEQTAHRCRSRGRSDSG</sequence>
<evidence type="ECO:0000313" key="1">
    <source>
        <dbReference type="EMBL" id="ELR08782.1"/>
    </source>
</evidence>
<reference evidence="2" key="1">
    <citation type="submission" date="2010-09" db="EMBL/GenBank/DDBJ databases">
        <title>The genome sequence of Geomyces destructans 20631-21.</title>
        <authorList>
            <consortium name="The Broad Institute Genome Sequencing Platform"/>
            <person name="Cuomo C.A."/>
            <person name="Blehert D.S."/>
            <person name="Lorch J.M."/>
            <person name="Young S.K."/>
            <person name="Zeng Q."/>
            <person name="Gargeya S."/>
            <person name="Fitzgerald M."/>
            <person name="Haas B."/>
            <person name="Abouelleil A."/>
            <person name="Alvarado L."/>
            <person name="Arachchi H.M."/>
            <person name="Berlin A."/>
            <person name="Brown A."/>
            <person name="Chapman S.B."/>
            <person name="Chen Z."/>
            <person name="Dunbar C."/>
            <person name="Freedman E."/>
            <person name="Gearin G."/>
            <person name="Gellesch M."/>
            <person name="Goldberg J."/>
            <person name="Griggs A."/>
            <person name="Gujja S."/>
            <person name="Heiman D."/>
            <person name="Howarth C."/>
            <person name="Larson L."/>
            <person name="Lui A."/>
            <person name="MacDonald P.J.P."/>
            <person name="Montmayeur A."/>
            <person name="Murphy C."/>
            <person name="Neiman D."/>
            <person name="Pearson M."/>
            <person name="Priest M."/>
            <person name="Roberts A."/>
            <person name="Saif S."/>
            <person name="Shea T."/>
            <person name="Shenoy N."/>
            <person name="Sisk P."/>
            <person name="Stolte C."/>
            <person name="Sykes S."/>
            <person name="Wortman J."/>
            <person name="Nusbaum C."/>
            <person name="Birren B."/>
        </authorList>
    </citation>
    <scope>NUCLEOTIDE SEQUENCE [LARGE SCALE GENOMIC DNA]</scope>
    <source>
        <strain evidence="2">ATCC MYA-4855 / 20631-21</strain>
    </source>
</reference>
<dbReference type="HOGENOM" id="CLU_1661543_0_0_1"/>
<keyword evidence="2" id="KW-1185">Reference proteome</keyword>
<dbReference type="VEuPathDB" id="FungiDB:GMDG_08659"/>
<gene>
    <name evidence="1" type="ORF">GMDG_08659</name>
</gene>
<dbReference type="AlphaFoldDB" id="L8G6P4"/>
<proteinExistence type="predicted"/>
<evidence type="ECO:0000313" key="2">
    <source>
        <dbReference type="Proteomes" id="UP000011064"/>
    </source>
</evidence>
<dbReference type="EMBL" id="GL573719">
    <property type="protein sequence ID" value="ELR08782.1"/>
    <property type="molecule type" value="Genomic_DNA"/>
</dbReference>
<name>L8G6P4_PSED2</name>
<dbReference type="Proteomes" id="UP000011064">
    <property type="component" value="Unassembled WGS sequence"/>
</dbReference>